<dbReference type="Proteomes" id="UP001428290">
    <property type="component" value="Unassembled WGS sequence"/>
</dbReference>
<evidence type="ECO:0000256" key="1">
    <source>
        <dbReference type="ARBA" id="ARBA00005047"/>
    </source>
</evidence>
<dbReference type="PANTHER" id="PTHR23133">
    <property type="entry name" value="IMIDAZOLEGLYCEROL-PHOSPHATE DEHYDRATASE HIS7"/>
    <property type="match status" value="1"/>
</dbReference>
<dbReference type="HAMAP" id="MF_00076">
    <property type="entry name" value="HisB"/>
    <property type="match status" value="1"/>
</dbReference>
<dbReference type="InterPro" id="IPR000807">
    <property type="entry name" value="ImidazoleglycerolP_deHydtase"/>
</dbReference>
<dbReference type="EMBL" id="BAABRU010000002">
    <property type="protein sequence ID" value="GAA5526940.1"/>
    <property type="molecule type" value="Genomic_DNA"/>
</dbReference>
<keyword evidence="8" id="KW-1185">Reference proteome</keyword>
<keyword evidence="3 5" id="KW-0368">Histidine biosynthesis</keyword>
<comment type="pathway">
    <text evidence="1 5 6">Amino-acid biosynthesis; L-histidine biosynthesis; L-histidine from 5-phospho-alpha-D-ribose 1-diphosphate: step 6/9.</text>
</comment>
<dbReference type="InterPro" id="IPR038494">
    <property type="entry name" value="IGPD_sf"/>
</dbReference>
<keyword evidence="4 5" id="KW-0456">Lyase</keyword>
<gene>
    <name evidence="5 7" type="primary">hisB</name>
    <name evidence="7" type="ORF">Hgul01_00722</name>
</gene>
<dbReference type="Gene3D" id="3.30.230.40">
    <property type="entry name" value="Imidazole glycerol phosphate dehydratase, domain 1"/>
    <property type="match status" value="2"/>
</dbReference>
<proteinExistence type="inferred from homology"/>
<dbReference type="EC" id="4.2.1.19" evidence="5 6"/>
<comment type="caution">
    <text evidence="7">The sequence shown here is derived from an EMBL/GenBank/DDBJ whole genome shotgun (WGS) entry which is preliminary data.</text>
</comment>
<comment type="subcellular location">
    <subcellularLocation>
        <location evidence="5 6">Cytoplasm</location>
    </subcellularLocation>
</comment>
<keyword evidence="2 5" id="KW-0028">Amino-acid biosynthesis</keyword>
<dbReference type="InterPro" id="IPR020568">
    <property type="entry name" value="Ribosomal_Su5_D2-typ_SF"/>
</dbReference>
<dbReference type="RefSeq" id="WP_345720571.1">
    <property type="nucleotide sequence ID" value="NZ_BAABRU010000002.1"/>
</dbReference>
<keyword evidence="5" id="KW-0963">Cytoplasm</keyword>
<evidence type="ECO:0000313" key="8">
    <source>
        <dbReference type="Proteomes" id="UP001428290"/>
    </source>
</evidence>
<evidence type="ECO:0000256" key="2">
    <source>
        <dbReference type="ARBA" id="ARBA00022605"/>
    </source>
</evidence>
<comment type="catalytic activity">
    <reaction evidence="5 6">
        <text>D-erythro-1-(imidazol-4-yl)glycerol 3-phosphate = 3-(imidazol-4-yl)-2-oxopropyl phosphate + H2O</text>
        <dbReference type="Rhea" id="RHEA:11040"/>
        <dbReference type="ChEBI" id="CHEBI:15377"/>
        <dbReference type="ChEBI" id="CHEBI:57766"/>
        <dbReference type="ChEBI" id="CHEBI:58278"/>
        <dbReference type="EC" id="4.2.1.19"/>
    </reaction>
</comment>
<comment type="similarity">
    <text evidence="5 6">Belongs to the imidazoleglycerol-phosphate dehydratase family.</text>
</comment>
<dbReference type="PROSITE" id="PS00955">
    <property type="entry name" value="IGP_DEHYDRATASE_2"/>
    <property type="match status" value="1"/>
</dbReference>
<dbReference type="NCBIfam" id="NF002111">
    <property type="entry name" value="PRK00951.2-1"/>
    <property type="match status" value="1"/>
</dbReference>
<dbReference type="InterPro" id="IPR020565">
    <property type="entry name" value="ImidazoleglycerP_deHydtase_CS"/>
</dbReference>
<dbReference type="PANTHER" id="PTHR23133:SF2">
    <property type="entry name" value="IMIDAZOLEGLYCEROL-PHOSPHATE DEHYDRATASE"/>
    <property type="match status" value="1"/>
</dbReference>
<sequence>MARIATIERNTRETQIKLTLNLDGSGQVAINTGIGMYNHMLESFARHGQFDLEVTCNGDLHIDDHHSVEDVAICLGMAIDRALGDKAGITRTAHTYVPMDEALAFVALDLSGRPFHVLNFSWTNPSIGGLTCDLVEHVFESIAIHARMNLHAKIEYGRNDHHKAEALFKALARALDSATKHDPRLGDAIPSTKGVI</sequence>
<evidence type="ECO:0000256" key="3">
    <source>
        <dbReference type="ARBA" id="ARBA00023102"/>
    </source>
</evidence>
<organism evidence="7 8">
    <name type="scientific">Herpetosiphon gulosus</name>
    <dbReference type="NCBI Taxonomy" id="1973496"/>
    <lineage>
        <taxon>Bacteria</taxon>
        <taxon>Bacillati</taxon>
        <taxon>Chloroflexota</taxon>
        <taxon>Chloroflexia</taxon>
        <taxon>Herpetosiphonales</taxon>
        <taxon>Herpetosiphonaceae</taxon>
        <taxon>Herpetosiphon</taxon>
    </lineage>
</organism>
<name>A0ABP9WUQ0_9CHLR</name>
<dbReference type="Pfam" id="PF00475">
    <property type="entry name" value="IGPD"/>
    <property type="match status" value="1"/>
</dbReference>
<dbReference type="SUPFAM" id="SSF54211">
    <property type="entry name" value="Ribosomal protein S5 domain 2-like"/>
    <property type="match status" value="2"/>
</dbReference>
<dbReference type="CDD" id="cd07914">
    <property type="entry name" value="IGPD"/>
    <property type="match status" value="1"/>
</dbReference>
<accession>A0ABP9WUQ0</accession>
<protein>
    <recommendedName>
        <fullName evidence="5 6">Imidazoleglycerol-phosphate dehydratase</fullName>
        <shortName evidence="5">IGPD</shortName>
        <ecNumber evidence="5 6">4.2.1.19</ecNumber>
    </recommendedName>
</protein>
<reference evidence="7 8" key="1">
    <citation type="submission" date="2024-02" db="EMBL/GenBank/DDBJ databases">
        <title>Herpetosiphon gulosus NBRC 112829.</title>
        <authorList>
            <person name="Ichikawa N."/>
            <person name="Katano-Makiyama Y."/>
            <person name="Hidaka K."/>
        </authorList>
    </citation>
    <scope>NUCLEOTIDE SEQUENCE [LARGE SCALE GENOMIC DNA]</scope>
    <source>
        <strain evidence="7 8">NBRC 112829</strain>
    </source>
</reference>
<evidence type="ECO:0000256" key="4">
    <source>
        <dbReference type="ARBA" id="ARBA00023239"/>
    </source>
</evidence>
<dbReference type="NCBIfam" id="NF002114">
    <property type="entry name" value="PRK00951.2-4"/>
    <property type="match status" value="1"/>
</dbReference>
<dbReference type="PROSITE" id="PS00954">
    <property type="entry name" value="IGP_DEHYDRATASE_1"/>
    <property type="match status" value="1"/>
</dbReference>
<evidence type="ECO:0000256" key="6">
    <source>
        <dbReference type="RuleBase" id="RU000599"/>
    </source>
</evidence>
<dbReference type="NCBIfam" id="NF002116">
    <property type="entry name" value="PRK00951.2-6"/>
    <property type="match status" value="1"/>
</dbReference>
<evidence type="ECO:0000256" key="5">
    <source>
        <dbReference type="HAMAP-Rule" id="MF_00076"/>
    </source>
</evidence>
<evidence type="ECO:0000313" key="7">
    <source>
        <dbReference type="EMBL" id="GAA5526940.1"/>
    </source>
</evidence>